<evidence type="ECO:0000313" key="6">
    <source>
        <dbReference type="EMBL" id="APA97502.1"/>
    </source>
</evidence>
<dbReference type="InterPro" id="IPR027417">
    <property type="entry name" value="P-loop_NTPase"/>
</dbReference>
<sequence>MIHESQNPKLEPHRKPERAGAVCVRGLACAAGRRTVVEGVDFEVWAGETIGIVGPNGAGKTTLLRTMAGLVAPRAGEVLVDGRALHRVSLRERARLVSLVGQDEQPPADLLVGELVALGRTPYLPPWGAGGDDERAAVDEALRLVDLAGFEGRAVRRLSGGERQRALLARALAQRTPVLLLDEPTNHLDITHQLELLTLARELAQTVVMSLHDLALADRYCDRVLVVDGGRAHPLEPPETALRADVLDRVFGVRAHRVPAPDSPGTHLIITGRKA</sequence>
<proteinExistence type="predicted"/>
<evidence type="ECO:0000256" key="3">
    <source>
        <dbReference type="ARBA" id="ARBA00022840"/>
    </source>
</evidence>
<organism evidence="6 9">
    <name type="scientific">Nocardia seriolae</name>
    <dbReference type="NCBI Taxonomy" id="37332"/>
    <lineage>
        <taxon>Bacteria</taxon>
        <taxon>Bacillati</taxon>
        <taxon>Actinomycetota</taxon>
        <taxon>Actinomycetes</taxon>
        <taxon>Mycobacteriales</taxon>
        <taxon>Nocardiaceae</taxon>
        <taxon>Nocardia</taxon>
    </lineage>
</organism>
<dbReference type="Proteomes" id="UP000037179">
    <property type="component" value="Unassembled WGS sequence"/>
</dbReference>
<dbReference type="Gene3D" id="3.40.50.300">
    <property type="entry name" value="P-loop containing nucleotide triphosphate hydrolases"/>
    <property type="match status" value="1"/>
</dbReference>
<evidence type="ECO:0000256" key="4">
    <source>
        <dbReference type="ARBA" id="ARBA00022967"/>
    </source>
</evidence>
<dbReference type="PANTHER" id="PTHR42794:SF1">
    <property type="entry name" value="HEMIN IMPORT ATP-BINDING PROTEIN HMUV"/>
    <property type="match status" value="1"/>
</dbReference>
<evidence type="ECO:0000313" key="7">
    <source>
        <dbReference type="EMBL" id="GAP29426.1"/>
    </source>
</evidence>
<dbReference type="EC" id="3.6.3.21" evidence="6"/>
<keyword evidence="3 7" id="KW-0067">ATP-binding</keyword>
<dbReference type="EMBL" id="CP017839">
    <property type="protein sequence ID" value="APA97502.1"/>
    <property type="molecule type" value="Genomic_DNA"/>
</dbReference>
<dbReference type="PROSITE" id="PS00211">
    <property type="entry name" value="ABC_TRANSPORTER_1"/>
    <property type="match status" value="1"/>
</dbReference>
<dbReference type="FunFam" id="3.40.50.300:FF:000134">
    <property type="entry name" value="Iron-enterobactin ABC transporter ATP-binding protein"/>
    <property type="match status" value="1"/>
</dbReference>
<keyword evidence="6" id="KW-0378">Hydrolase</keyword>
<dbReference type="InterPro" id="IPR003593">
    <property type="entry name" value="AAA+_ATPase"/>
</dbReference>
<evidence type="ECO:0000313" key="8">
    <source>
        <dbReference type="Proteomes" id="UP000037179"/>
    </source>
</evidence>
<dbReference type="SUPFAM" id="SSF52540">
    <property type="entry name" value="P-loop containing nucleoside triphosphate hydrolases"/>
    <property type="match status" value="1"/>
</dbReference>
<dbReference type="Proteomes" id="UP000180166">
    <property type="component" value="Chromosome"/>
</dbReference>
<keyword evidence="8" id="KW-1185">Reference proteome</keyword>
<reference evidence="8" key="1">
    <citation type="submission" date="2015-07" db="EMBL/GenBank/DDBJ databases">
        <title>Nocardia seriolae U-1 whole genome shotgun sequence.</title>
        <authorList>
            <person name="Imajoh M."/>
            <person name="Fukumoto Y."/>
            <person name="Sukeda M."/>
            <person name="Yamane J."/>
            <person name="Yamasaki K."/>
            <person name="Shimizu M."/>
            <person name="Ohnishi K."/>
            <person name="Oshima S."/>
        </authorList>
    </citation>
    <scope>NUCLEOTIDE SEQUENCE [LARGE SCALE GENOMIC DNA]</scope>
    <source>
        <strain evidence="8">U-1</strain>
    </source>
</reference>
<evidence type="ECO:0000256" key="1">
    <source>
        <dbReference type="ARBA" id="ARBA00022448"/>
    </source>
</evidence>
<name>A0ABC8ATI4_9NOCA</name>
<dbReference type="PROSITE" id="PS50893">
    <property type="entry name" value="ABC_TRANSPORTER_2"/>
    <property type="match status" value="1"/>
</dbReference>
<dbReference type="EMBL" id="BBYQ01000056">
    <property type="protein sequence ID" value="GAP29426.1"/>
    <property type="molecule type" value="Genomic_DNA"/>
</dbReference>
<dbReference type="InterPro" id="IPR017871">
    <property type="entry name" value="ABC_transporter-like_CS"/>
</dbReference>
<dbReference type="KEGG" id="nsr:NS506_03450"/>
<dbReference type="InterPro" id="IPR003439">
    <property type="entry name" value="ABC_transporter-like_ATP-bd"/>
</dbReference>
<accession>A0ABC8ATI4</accession>
<keyword evidence="2" id="KW-0547">Nucleotide-binding</keyword>
<reference evidence="7 8" key="2">
    <citation type="journal article" date="2016" name="Genome Announc.">
        <title>Draft Genome Sequence of Erythromycin- and Oxytetracycline-Sensitive Nocardia seriolae Strain U-1 (NBRC 110359).</title>
        <authorList>
            <person name="Imajoh M."/>
            <person name="Sukeda M."/>
            <person name="Shimizu M."/>
            <person name="Yamane J."/>
            <person name="Ohnishi K."/>
            <person name="Oshima S."/>
        </authorList>
    </citation>
    <scope>NUCLEOTIDE SEQUENCE [LARGE SCALE GENOMIC DNA]</scope>
    <source>
        <strain evidence="7 8">U-1</strain>
    </source>
</reference>
<feature type="domain" description="ABC transporter" evidence="5">
    <location>
        <begin position="22"/>
        <end position="254"/>
    </location>
</feature>
<evidence type="ECO:0000256" key="2">
    <source>
        <dbReference type="ARBA" id="ARBA00022741"/>
    </source>
</evidence>
<keyword evidence="4" id="KW-1278">Translocase</keyword>
<dbReference type="PANTHER" id="PTHR42794">
    <property type="entry name" value="HEMIN IMPORT ATP-BINDING PROTEIN HMUV"/>
    <property type="match status" value="1"/>
</dbReference>
<dbReference type="CDD" id="cd03214">
    <property type="entry name" value="ABC_Iron-Siderophores_B12_Hemin"/>
    <property type="match status" value="1"/>
</dbReference>
<dbReference type="Pfam" id="PF00005">
    <property type="entry name" value="ABC_tran"/>
    <property type="match status" value="1"/>
</dbReference>
<dbReference type="SMART" id="SM00382">
    <property type="entry name" value="AAA"/>
    <property type="match status" value="1"/>
</dbReference>
<gene>
    <name evidence="6" type="ORF">NS506_03450</name>
    <name evidence="7" type="ORF">NSK11_contig00056-0006</name>
</gene>
<reference evidence="6 9" key="3">
    <citation type="submission" date="2016-10" db="EMBL/GenBank/DDBJ databases">
        <title>Genome sequence of Nocardia seriolae strain EM150506, isolated from Anguila japonica.</title>
        <authorList>
            <person name="Han H.-J."/>
        </authorList>
    </citation>
    <scope>NUCLEOTIDE SEQUENCE [LARGE SCALE GENOMIC DNA]</scope>
    <source>
        <strain evidence="6 9">EM150506</strain>
    </source>
</reference>
<evidence type="ECO:0000313" key="9">
    <source>
        <dbReference type="Proteomes" id="UP000180166"/>
    </source>
</evidence>
<dbReference type="RefSeq" id="WP_228102727.1">
    <property type="nucleotide sequence ID" value="NZ_AP017900.1"/>
</dbReference>
<evidence type="ECO:0000259" key="5">
    <source>
        <dbReference type="PROSITE" id="PS50893"/>
    </source>
</evidence>
<protein>
    <submittedName>
        <fullName evidence="7">ABC transporter ATP-binding protein</fullName>
    </submittedName>
    <submittedName>
        <fullName evidence="6">Polar-amino-acid-transporting ATPase</fullName>
        <ecNumber evidence="6">3.6.3.21</ecNumber>
    </submittedName>
</protein>
<keyword evidence="1" id="KW-0813">Transport</keyword>
<dbReference type="GO" id="GO:0005524">
    <property type="term" value="F:ATP binding"/>
    <property type="evidence" value="ECO:0007669"/>
    <property type="project" value="UniProtKB-KW"/>
</dbReference>
<dbReference type="AlphaFoldDB" id="A0ABC8ATI4"/>
<dbReference type="GeneID" id="93375960"/>
<dbReference type="GO" id="GO:0016787">
    <property type="term" value="F:hydrolase activity"/>
    <property type="evidence" value="ECO:0007669"/>
    <property type="project" value="UniProtKB-KW"/>
</dbReference>